<dbReference type="Proteomes" id="UP000678281">
    <property type="component" value="Unassembled WGS sequence"/>
</dbReference>
<proteinExistence type="predicted"/>
<accession>A0A942I7S4</accession>
<evidence type="ECO:0000313" key="2">
    <source>
        <dbReference type="Proteomes" id="UP000678281"/>
    </source>
</evidence>
<sequence>MAKVTETMLEKRRRVFADKRSAGRPGLDRSVAIDRRELWRRAHEKIKAEQTLSADLLLRQQ</sequence>
<protein>
    <submittedName>
        <fullName evidence="1">Uncharacterized protein</fullName>
    </submittedName>
</protein>
<organism evidence="1 2">
    <name type="scientific">Devosia litorisediminis</name>
    <dbReference type="NCBI Taxonomy" id="2829817"/>
    <lineage>
        <taxon>Bacteria</taxon>
        <taxon>Pseudomonadati</taxon>
        <taxon>Pseudomonadota</taxon>
        <taxon>Alphaproteobacteria</taxon>
        <taxon>Hyphomicrobiales</taxon>
        <taxon>Devosiaceae</taxon>
        <taxon>Devosia</taxon>
    </lineage>
</organism>
<reference evidence="1" key="1">
    <citation type="submission" date="2021-04" db="EMBL/GenBank/DDBJ databases">
        <title>Devosia litorisediminis sp. nov., isolated from a sand dune.</title>
        <authorList>
            <person name="Park S."/>
            <person name="Yoon J.-H."/>
        </authorList>
    </citation>
    <scope>NUCLEOTIDE SEQUENCE</scope>
    <source>
        <strain evidence="1">BSSL-BM10</strain>
    </source>
</reference>
<dbReference type="RefSeq" id="WP_212660135.1">
    <property type="nucleotide sequence ID" value="NZ_JAGXTP010000004.1"/>
</dbReference>
<evidence type="ECO:0000313" key="1">
    <source>
        <dbReference type="EMBL" id="MBS3850493.1"/>
    </source>
</evidence>
<name>A0A942I7S4_9HYPH</name>
<gene>
    <name evidence="1" type="ORF">KD146_17475</name>
</gene>
<comment type="caution">
    <text evidence="1">The sequence shown here is derived from an EMBL/GenBank/DDBJ whole genome shotgun (WGS) entry which is preliminary data.</text>
</comment>
<dbReference type="AlphaFoldDB" id="A0A942I7S4"/>
<dbReference type="EMBL" id="JAGXTP010000004">
    <property type="protein sequence ID" value="MBS3850493.1"/>
    <property type="molecule type" value="Genomic_DNA"/>
</dbReference>
<keyword evidence="2" id="KW-1185">Reference proteome</keyword>